<keyword evidence="4 7" id="KW-0812">Transmembrane</keyword>
<name>A0A316JMR6_9HYPH</name>
<dbReference type="GO" id="GO:0005886">
    <property type="term" value="C:plasma membrane"/>
    <property type="evidence" value="ECO:0007669"/>
    <property type="project" value="UniProtKB-SubCell"/>
</dbReference>
<evidence type="ECO:0000256" key="3">
    <source>
        <dbReference type="ARBA" id="ARBA00022475"/>
    </source>
</evidence>
<dbReference type="PROSITE" id="PS50928">
    <property type="entry name" value="ABC_TM1"/>
    <property type="match status" value="1"/>
</dbReference>
<evidence type="ECO:0000256" key="6">
    <source>
        <dbReference type="ARBA" id="ARBA00023136"/>
    </source>
</evidence>
<keyword evidence="3" id="KW-1003">Cell membrane</keyword>
<comment type="caution">
    <text evidence="9">The sequence shown here is derived from an EMBL/GenBank/DDBJ whole genome shotgun (WGS) entry which is preliminary data.</text>
</comment>
<comment type="similarity">
    <text evidence="7">Belongs to the binding-protein-dependent transport system permease family.</text>
</comment>
<dbReference type="Pfam" id="PF00528">
    <property type="entry name" value="BPD_transp_1"/>
    <property type="match status" value="1"/>
</dbReference>
<sequence>MINYIIRRLLQMVPVLFGVTLLVFFLLRVSGDPVSLMLGEDATPEQIENMRHTMGLDLPLYVQYYHYMAGLLTGDFGTSIRYNNLSALDVVLERLPATARLAGMALFFAVIISLPAGIIAAYWRSRIPDYIASFFSVLGQAMPSFWLGIMLILVFGITLSWLPVSGSDQPGAVILPGLALGAGLAGVLTRLLRSSLLDIINQDFIRTAYAKGLTPGVIIYRHVLRNSILSYITVIGLEASALMAGAVVTEQVFAWPGIGLLAIQAINSRDMAVVQTVVLLAALIVMLMNLLVDILYSIIDPRIQHG</sequence>
<evidence type="ECO:0000256" key="5">
    <source>
        <dbReference type="ARBA" id="ARBA00022989"/>
    </source>
</evidence>
<organism evidence="9 10">
    <name type="scientific">Falsochrobactrum shanghaiense</name>
    <dbReference type="NCBI Taxonomy" id="2201899"/>
    <lineage>
        <taxon>Bacteria</taxon>
        <taxon>Pseudomonadati</taxon>
        <taxon>Pseudomonadota</taxon>
        <taxon>Alphaproteobacteria</taxon>
        <taxon>Hyphomicrobiales</taxon>
        <taxon>Brucellaceae</taxon>
        <taxon>Falsochrobactrum</taxon>
    </lineage>
</organism>
<gene>
    <name evidence="9" type="ORF">DKP76_17125</name>
</gene>
<evidence type="ECO:0000313" key="9">
    <source>
        <dbReference type="EMBL" id="PWL16510.1"/>
    </source>
</evidence>
<dbReference type="AlphaFoldDB" id="A0A316JMR6"/>
<dbReference type="Proteomes" id="UP000245865">
    <property type="component" value="Unassembled WGS sequence"/>
</dbReference>
<dbReference type="InterPro" id="IPR035906">
    <property type="entry name" value="MetI-like_sf"/>
</dbReference>
<reference evidence="9 10" key="1">
    <citation type="submission" date="2018-05" db="EMBL/GenBank/DDBJ databases">
        <title>Comparative genomic sequence analysis between strain HN4 and CCM 8460T (Falsochrobactrum ovis) will provide more evidence to prove that HN4 is a new species of Falsochrobactrum.</title>
        <authorList>
            <person name="Lyu W."/>
            <person name="Sun L."/>
            <person name="Yao L."/>
        </authorList>
    </citation>
    <scope>NUCLEOTIDE SEQUENCE [LARGE SCALE GENOMIC DNA]</scope>
    <source>
        <strain evidence="9 10">HN4</strain>
    </source>
</reference>
<dbReference type="Pfam" id="PF19300">
    <property type="entry name" value="BPD_transp_1_N"/>
    <property type="match status" value="1"/>
</dbReference>
<keyword evidence="6 7" id="KW-0472">Membrane</keyword>
<dbReference type="PANTHER" id="PTHR43163">
    <property type="entry name" value="DIPEPTIDE TRANSPORT SYSTEM PERMEASE PROTEIN DPPB-RELATED"/>
    <property type="match status" value="1"/>
</dbReference>
<dbReference type="OrthoDB" id="7375736at2"/>
<dbReference type="GO" id="GO:0055085">
    <property type="term" value="P:transmembrane transport"/>
    <property type="evidence" value="ECO:0007669"/>
    <property type="project" value="InterPro"/>
</dbReference>
<evidence type="ECO:0000313" key="10">
    <source>
        <dbReference type="Proteomes" id="UP000245865"/>
    </source>
</evidence>
<dbReference type="Gene3D" id="1.10.3720.10">
    <property type="entry name" value="MetI-like"/>
    <property type="match status" value="1"/>
</dbReference>
<accession>A0A316JMR6</accession>
<evidence type="ECO:0000256" key="7">
    <source>
        <dbReference type="RuleBase" id="RU363032"/>
    </source>
</evidence>
<comment type="subcellular location">
    <subcellularLocation>
        <location evidence="1">Cell inner membrane</location>
        <topology evidence="1">Multi-pass membrane protein</topology>
    </subcellularLocation>
    <subcellularLocation>
        <location evidence="7">Cell membrane</location>
        <topology evidence="7">Multi-pass membrane protein</topology>
    </subcellularLocation>
</comment>
<dbReference type="CDD" id="cd06261">
    <property type="entry name" value="TM_PBP2"/>
    <property type="match status" value="1"/>
</dbReference>
<dbReference type="InterPro" id="IPR045621">
    <property type="entry name" value="BPD_transp_1_N"/>
</dbReference>
<feature type="transmembrane region" description="Helical" evidence="7">
    <location>
        <begin position="228"/>
        <end position="248"/>
    </location>
</feature>
<dbReference type="EMBL" id="QGDB01000009">
    <property type="protein sequence ID" value="PWL16510.1"/>
    <property type="molecule type" value="Genomic_DNA"/>
</dbReference>
<evidence type="ECO:0000256" key="4">
    <source>
        <dbReference type="ARBA" id="ARBA00022692"/>
    </source>
</evidence>
<keyword evidence="10" id="KW-1185">Reference proteome</keyword>
<evidence type="ECO:0000256" key="2">
    <source>
        <dbReference type="ARBA" id="ARBA00022448"/>
    </source>
</evidence>
<keyword evidence="5 7" id="KW-1133">Transmembrane helix</keyword>
<dbReference type="InterPro" id="IPR000515">
    <property type="entry name" value="MetI-like"/>
</dbReference>
<protein>
    <submittedName>
        <fullName evidence="9">ABC transporter permease</fullName>
    </submittedName>
</protein>
<feature type="transmembrane region" description="Helical" evidence="7">
    <location>
        <begin position="101"/>
        <end position="123"/>
    </location>
</feature>
<feature type="transmembrane region" description="Helical" evidence="7">
    <location>
        <begin position="170"/>
        <end position="192"/>
    </location>
</feature>
<keyword evidence="2 7" id="KW-0813">Transport</keyword>
<feature type="transmembrane region" description="Helical" evidence="7">
    <location>
        <begin position="144"/>
        <end position="164"/>
    </location>
</feature>
<feature type="transmembrane region" description="Helical" evidence="7">
    <location>
        <begin position="277"/>
        <end position="299"/>
    </location>
</feature>
<evidence type="ECO:0000256" key="1">
    <source>
        <dbReference type="ARBA" id="ARBA00004429"/>
    </source>
</evidence>
<proteinExistence type="inferred from homology"/>
<dbReference type="PANTHER" id="PTHR43163:SF6">
    <property type="entry name" value="DIPEPTIDE TRANSPORT SYSTEM PERMEASE PROTEIN DPPB-RELATED"/>
    <property type="match status" value="1"/>
</dbReference>
<feature type="domain" description="ABC transmembrane type-1" evidence="8">
    <location>
        <begin position="95"/>
        <end position="296"/>
    </location>
</feature>
<dbReference type="SUPFAM" id="SSF161098">
    <property type="entry name" value="MetI-like"/>
    <property type="match status" value="1"/>
</dbReference>
<dbReference type="RefSeq" id="WP_109707892.1">
    <property type="nucleotide sequence ID" value="NZ_QGDB01000009.1"/>
</dbReference>
<evidence type="ECO:0000259" key="8">
    <source>
        <dbReference type="PROSITE" id="PS50928"/>
    </source>
</evidence>